<evidence type="ECO:0000256" key="1">
    <source>
        <dbReference type="SAM" id="Coils"/>
    </source>
</evidence>
<name>A0A6G0S3B8_9STRA</name>
<dbReference type="Proteomes" id="UP000486351">
    <property type="component" value="Unassembled WGS sequence"/>
</dbReference>
<evidence type="ECO:0000313" key="2">
    <source>
        <dbReference type="EMBL" id="KAE9348372.1"/>
    </source>
</evidence>
<accession>A0A6G0S3B8</accession>
<comment type="caution">
    <text evidence="2">The sequence shown here is derived from an EMBL/GenBank/DDBJ whole genome shotgun (WGS) entry which is preliminary data.</text>
</comment>
<evidence type="ECO:0000313" key="3">
    <source>
        <dbReference type="Proteomes" id="UP000486351"/>
    </source>
</evidence>
<proteinExistence type="predicted"/>
<reference evidence="2 3" key="1">
    <citation type="submission" date="2018-09" db="EMBL/GenBank/DDBJ databases">
        <title>Genomic investigation of the strawberry pathogen Phytophthora fragariae indicates pathogenicity is determined by transcriptional variation in three key races.</title>
        <authorList>
            <person name="Adams T.M."/>
            <person name="Armitage A.D."/>
            <person name="Sobczyk M.K."/>
            <person name="Bates H.J."/>
            <person name="Dunwell J.M."/>
            <person name="Nellist C.F."/>
            <person name="Harrison R.J."/>
        </authorList>
    </citation>
    <scope>NUCLEOTIDE SEQUENCE [LARGE SCALE GENOMIC DNA]</scope>
    <source>
        <strain evidence="2 3">NOV-77</strain>
    </source>
</reference>
<organism evidence="2 3">
    <name type="scientific">Phytophthora fragariae</name>
    <dbReference type="NCBI Taxonomy" id="53985"/>
    <lineage>
        <taxon>Eukaryota</taxon>
        <taxon>Sar</taxon>
        <taxon>Stramenopiles</taxon>
        <taxon>Oomycota</taxon>
        <taxon>Peronosporomycetes</taxon>
        <taxon>Peronosporales</taxon>
        <taxon>Peronosporaceae</taxon>
        <taxon>Phytophthora</taxon>
    </lineage>
</organism>
<keyword evidence="1" id="KW-0175">Coiled coil</keyword>
<dbReference type="EMBL" id="QXFY01000311">
    <property type="protein sequence ID" value="KAE9348372.1"/>
    <property type="molecule type" value="Genomic_DNA"/>
</dbReference>
<protein>
    <submittedName>
        <fullName evidence="2">Uncharacterized protein</fullName>
    </submittedName>
</protein>
<dbReference type="AlphaFoldDB" id="A0A6G0S3B8"/>
<gene>
    <name evidence="2" type="ORF">PF008_g7369</name>
</gene>
<feature type="coiled-coil region" evidence="1">
    <location>
        <begin position="104"/>
        <end position="159"/>
    </location>
</feature>
<dbReference type="Gene3D" id="1.20.5.340">
    <property type="match status" value="1"/>
</dbReference>
<sequence length="249" mass="26329">MSYANAHAALPPVADAAAQAHLQGSAAQAIAAGDPLDDESLHMEFVECQSRESTAGVTMAEVNQARKRRHAIIHEQVIGELIALAHAPASEIPAWFGPAVEAALAPLQNEVDRLANAVANLANQVTGLENQVTAMGDQVSAVQDTLSRTRNELLQQKNQEIHANTTGPHAAESRTIPSQSLQALNTRTRPTSACNRETVSPSGAPSFVSSCSTAIFKTQSKLDTRTTVSPPAPANQVHVVAFLQFVMSC</sequence>